<dbReference type="EMBL" id="CP042392">
    <property type="protein sequence ID" value="QEA52383.1"/>
    <property type="molecule type" value="Genomic_DNA"/>
</dbReference>
<dbReference type="Gene3D" id="1.10.238.260">
    <property type="match status" value="1"/>
</dbReference>
<comment type="similarity">
    <text evidence="2">Belongs to the alpha-IPM synthase/homocitrate synthase family. LeuA type 1 subfamily.</text>
</comment>
<proteinExistence type="inferred from homology"/>
<keyword evidence="6 9" id="KW-0808">Transferase</keyword>
<dbReference type="InterPro" id="IPR050073">
    <property type="entry name" value="2-IPM_HCS-like"/>
</dbReference>
<dbReference type="InterPro" id="IPR000891">
    <property type="entry name" value="PYR_CT"/>
</dbReference>
<dbReference type="PROSITE" id="PS00816">
    <property type="entry name" value="AIPM_HOMOCIT_SYNTH_2"/>
    <property type="match status" value="1"/>
</dbReference>
<dbReference type="PROSITE" id="PS00815">
    <property type="entry name" value="AIPM_HOMOCIT_SYNTH_1"/>
    <property type="match status" value="1"/>
</dbReference>
<dbReference type="PROSITE" id="PS50991">
    <property type="entry name" value="PYR_CT"/>
    <property type="match status" value="1"/>
</dbReference>
<dbReference type="InterPro" id="IPR002034">
    <property type="entry name" value="AIPM/Hcit_synth_CS"/>
</dbReference>
<evidence type="ECO:0000313" key="11">
    <source>
        <dbReference type="EMBL" id="QEA52383.1"/>
    </source>
</evidence>
<comment type="pathway">
    <text evidence="1">Amino-acid biosynthesis; L-leucine biosynthesis; L-leucine from 3-methyl-2-oxobutanoate: step 1/4.</text>
</comment>
<dbReference type="Proteomes" id="UP000321772">
    <property type="component" value="Chromosome"/>
</dbReference>
<organism evidence="11 12">
    <name type="scientific">Loigolactobacillus coryniformis</name>
    <dbReference type="NCBI Taxonomy" id="1610"/>
    <lineage>
        <taxon>Bacteria</taxon>
        <taxon>Bacillati</taxon>
        <taxon>Bacillota</taxon>
        <taxon>Bacilli</taxon>
        <taxon>Lactobacillales</taxon>
        <taxon>Lactobacillaceae</taxon>
        <taxon>Loigolactobacillus</taxon>
    </lineage>
</organism>
<dbReference type="Gene3D" id="3.20.20.70">
    <property type="entry name" value="Aldolase class I"/>
    <property type="match status" value="1"/>
</dbReference>
<protein>
    <recommendedName>
        <fullName evidence="3">2-isopropylmalate synthase</fullName>
        <ecNumber evidence="3">2.3.3.13</ecNumber>
    </recommendedName>
</protein>
<reference evidence="11 12" key="1">
    <citation type="submission" date="2019-06" db="EMBL/GenBank/DDBJ databases">
        <title>Genome analyses of bacteria isolated from kimchi.</title>
        <authorList>
            <person name="Lee S."/>
            <person name="Ahn S."/>
            <person name="Roh S."/>
        </authorList>
    </citation>
    <scope>NUCLEOTIDE SEQUENCE [LARGE SCALE GENOMIC DNA]</scope>
    <source>
        <strain evidence="11 12">CBA3616</strain>
    </source>
</reference>
<evidence type="ECO:0000256" key="4">
    <source>
        <dbReference type="ARBA" id="ARBA00022430"/>
    </source>
</evidence>
<evidence type="ECO:0000256" key="3">
    <source>
        <dbReference type="ARBA" id="ARBA00012973"/>
    </source>
</evidence>
<dbReference type="PANTHER" id="PTHR10277">
    <property type="entry name" value="HOMOCITRATE SYNTHASE-RELATED"/>
    <property type="match status" value="1"/>
</dbReference>
<dbReference type="AlphaFoldDB" id="A0A5B8TCC4"/>
<feature type="domain" description="Pyruvate carboxyltransferase" evidence="10">
    <location>
        <begin position="10"/>
        <end position="272"/>
    </location>
</feature>
<dbReference type="Pfam" id="PF22617">
    <property type="entry name" value="HCS_D2"/>
    <property type="match status" value="1"/>
</dbReference>
<accession>A0A5B8TCC4</accession>
<dbReference type="CDD" id="cd07940">
    <property type="entry name" value="DRE_TIM_IPMS"/>
    <property type="match status" value="1"/>
</dbReference>
<evidence type="ECO:0000256" key="2">
    <source>
        <dbReference type="ARBA" id="ARBA00009396"/>
    </source>
</evidence>
<keyword evidence="5" id="KW-0028">Amino-acid biosynthesis</keyword>
<dbReference type="SUPFAM" id="SSF51569">
    <property type="entry name" value="Aldolase"/>
    <property type="match status" value="1"/>
</dbReference>
<evidence type="ECO:0000256" key="6">
    <source>
        <dbReference type="ARBA" id="ARBA00022679"/>
    </source>
</evidence>
<dbReference type="InterPro" id="IPR013785">
    <property type="entry name" value="Aldolase_TIM"/>
</dbReference>
<dbReference type="EC" id="2.3.3.13" evidence="3"/>
<dbReference type="Pfam" id="PF00682">
    <property type="entry name" value="HMGL-like"/>
    <property type="match status" value="1"/>
</dbReference>
<keyword evidence="4" id="KW-0432">Leucine biosynthesis</keyword>
<evidence type="ECO:0000256" key="7">
    <source>
        <dbReference type="ARBA" id="ARBA00023211"/>
    </source>
</evidence>
<gene>
    <name evidence="11" type="ORF">FGL77_02960</name>
</gene>
<keyword evidence="7" id="KW-0464">Manganese</keyword>
<evidence type="ECO:0000256" key="1">
    <source>
        <dbReference type="ARBA" id="ARBA00004689"/>
    </source>
</evidence>
<name>A0A5B8TCC4_9LACO</name>
<evidence type="ECO:0000313" key="12">
    <source>
        <dbReference type="Proteomes" id="UP000321772"/>
    </source>
</evidence>
<keyword evidence="8" id="KW-0100">Branched-chain amino acid biosynthesis</keyword>
<sequence>MRSVLKMKKIQFFDTTLRDGEQTIGVNFSIEQKVTIAKQLEKWGVDVIEAGFPIASPEDFAACKAVSEAVTHTMITGLARCKKADIDACVQATKNARIKQIHVFIATSPIHREDKLHMTKEEVIASITEHVTYAKKFFDIVQFSPEDATRTELNFLAEAVQTAIDAGATVINIPDTVGYTNPAEFAHLFQYLRQHISNFDDITFSSHCHNDLGMATANTLAAIENGATRVEGTVNGIGEHAGNVALEQVAANFYVRHDYYQCEDNIKLEYTKETSEMVSRFSDMAVANNQPVTGVNCFAIESGIHQDGFLKNPQTYEILTPETVGMPATALPLGKLSGSHAVMDKLNHIGYNVDRGDMRILFPRFKAIADQTKLVSDAELHEMMQEYKKDVISA</sequence>
<dbReference type="PANTHER" id="PTHR10277:SF9">
    <property type="entry name" value="2-ISOPROPYLMALATE SYNTHASE 1, CHLOROPLASTIC-RELATED"/>
    <property type="match status" value="1"/>
</dbReference>
<evidence type="ECO:0000259" key="10">
    <source>
        <dbReference type="PROSITE" id="PS50991"/>
    </source>
</evidence>
<dbReference type="FunFam" id="1.10.238.260:FF:000001">
    <property type="entry name" value="2-isopropylmalate synthase"/>
    <property type="match status" value="1"/>
</dbReference>
<evidence type="ECO:0000256" key="8">
    <source>
        <dbReference type="ARBA" id="ARBA00023304"/>
    </source>
</evidence>
<dbReference type="GO" id="GO:0003852">
    <property type="term" value="F:2-isopropylmalate synthase activity"/>
    <property type="evidence" value="ECO:0007669"/>
    <property type="project" value="UniProtKB-EC"/>
</dbReference>
<dbReference type="InterPro" id="IPR054691">
    <property type="entry name" value="LeuA/HCS_post-cat"/>
</dbReference>
<evidence type="ECO:0000256" key="5">
    <source>
        <dbReference type="ARBA" id="ARBA00022605"/>
    </source>
</evidence>
<evidence type="ECO:0000256" key="9">
    <source>
        <dbReference type="RuleBase" id="RU003523"/>
    </source>
</evidence>
<dbReference type="FunFam" id="3.20.20.70:FF:000010">
    <property type="entry name" value="2-isopropylmalate synthase"/>
    <property type="match status" value="1"/>
</dbReference>
<dbReference type="GO" id="GO:0009098">
    <property type="term" value="P:L-leucine biosynthetic process"/>
    <property type="evidence" value="ECO:0007669"/>
    <property type="project" value="UniProtKB-KW"/>
</dbReference>